<dbReference type="STRING" id="121224.E0VHP1"/>
<dbReference type="CTD" id="8237470"/>
<gene>
    <name evidence="4" type="primary">8237470</name>
    <name evidence="3" type="ORF">Phum_PHUM213940</name>
</gene>
<dbReference type="Pfam" id="PF01156">
    <property type="entry name" value="IU_nuc_hydro"/>
    <property type="match status" value="1"/>
</dbReference>
<dbReference type="EMBL" id="AAZO01002459">
    <property type="status" value="NOT_ANNOTATED_CDS"/>
    <property type="molecule type" value="Genomic_DNA"/>
</dbReference>
<dbReference type="GeneID" id="8237470"/>
<comment type="similarity">
    <text evidence="1">Belongs to the IUNH family.</text>
</comment>
<dbReference type="RefSeq" id="XP_002425665.1">
    <property type="nucleotide sequence ID" value="XM_002425620.1"/>
</dbReference>
<dbReference type="InParanoid" id="E0VHP1"/>
<name>E0VHP1_PEDHC</name>
<dbReference type="AlphaFoldDB" id="E0VHP1"/>
<dbReference type="KEGG" id="phu:Phum_PHUM213940"/>
<dbReference type="Gene3D" id="3.90.245.10">
    <property type="entry name" value="Ribonucleoside hydrolase-like"/>
    <property type="match status" value="1"/>
</dbReference>
<protein>
    <recommendedName>
        <fullName evidence="2">Inosine/uridine-preferring nucleoside hydrolase domain-containing protein</fullName>
    </recommendedName>
</protein>
<dbReference type="InterPro" id="IPR036452">
    <property type="entry name" value="Ribo_hydro-like"/>
</dbReference>
<reference evidence="3" key="2">
    <citation type="submission" date="2007-04" db="EMBL/GenBank/DDBJ databases">
        <title>The genome of the human body louse.</title>
        <authorList>
            <consortium name="The Human Body Louse Genome Consortium"/>
            <person name="Kirkness E."/>
            <person name="Walenz B."/>
            <person name="Hass B."/>
            <person name="Bruggner R."/>
            <person name="Strausberg R."/>
        </authorList>
    </citation>
    <scope>NUCLEOTIDE SEQUENCE</scope>
    <source>
        <strain evidence="3">USDA</strain>
    </source>
</reference>
<evidence type="ECO:0000259" key="2">
    <source>
        <dbReference type="Pfam" id="PF01156"/>
    </source>
</evidence>
<organism>
    <name type="scientific">Pediculus humanus subsp. corporis</name>
    <name type="common">Body louse</name>
    <dbReference type="NCBI Taxonomy" id="121224"/>
    <lineage>
        <taxon>Eukaryota</taxon>
        <taxon>Metazoa</taxon>
        <taxon>Ecdysozoa</taxon>
        <taxon>Arthropoda</taxon>
        <taxon>Hexapoda</taxon>
        <taxon>Insecta</taxon>
        <taxon>Pterygota</taxon>
        <taxon>Neoptera</taxon>
        <taxon>Paraneoptera</taxon>
        <taxon>Psocodea</taxon>
        <taxon>Troctomorpha</taxon>
        <taxon>Phthiraptera</taxon>
        <taxon>Anoplura</taxon>
        <taxon>Pediculidae</taxon>
        <taxon>Pediculus</taxon>
    </lineage>
</organism>
<evidence type="ECO:0000313" key="4">
    <source>
        <dbReference type="EnsemblMetazoa" id="PHUM213940-PA"/>
    </source>
</evidence>
<dbReference type="PANTHER" id="PTHR46190">
    <property type="entry name" value="SI:CH211-201H21.5-RELATED"/>
    <property type="match status" value="1"/>
</dbReference>
<reference evidence="3" key="1">
    <citation type="submission" date="2007-04" db="EMBL/GenBank/DDBJ databases">
        <title>Annotation of Pediculus humanus corporis strain USDA.</title>
        <authorList>
            <person name="Kirkness E."/>
            <person name="Hannick L."/>
            <person name="Hass B."/>
            <person name="Bruggner R."/>
            <person name="Lawson D."/>
            <person name="Bidwell S."/>
            <person name="Joardar V."/>
            <person name="Caler E."/>
            <person name="Walenz B."/>
            <person name="Inman J."/>
            <person name="Schobel S."/>
            <person name="Galinsky K."/>
            <person name="Amedeo P."/>
            <person name="Strausberg R."/>
        </authorList>
    </citation>
    <scope>NUCLEOTIDE SEQUENCE</scope>
    <source>
        <strain evidence="3">USDA</strain>
    </source>
</reference>
<keyword evidence="5" id="KW-1185">Reference proteome</keyword>
<dbReference type="InterPro" id="IPR052775">
    <property type="entry name" value="IUN_hydrolase"/>
</dbReference>
<dbReference type="EMBL" id="DS235171">
    <property type="protein sequence ID" value="EEB12927.1"/>
    <property type="molecule type" value="Genomic_DNA"/>
</dbReference>
<dbReference type="SUPFAM" id="SSF53590">
    <property type="entry name" value="Nucleoside hydrolase"/>
    <property type="match status" value="1"/>
</dbReference>
<evidence type="ECO:0000313" key="5">
    <source>
        <dbReference type="Proteomes" id="UP000009046"/>
    </source>
</evidence>
<dbReference type="InterPro" id="IPR001910">
    <property type="entry name" value="Inosine/uridine_hydrolase_dom"/>
</dbReference>
<dbReference type="GO" id="GO:0016799">
    <property type="term" value="F:hydrolase activity, hydrolyzing N-glycosyl compounds"/>
    <property type="evidence" value="ECO:0007669"/>
    <property type="project" value="InterPro"/>
</dbReference>
<dbReference type="HOGENOM" id="CLU_1463002_0_0_1"/>
<sequence length="185" mass="21769">MSKIMRRNTYENTSYEFNNSREVNYKKKILERSIGNIYPGVEFNFYMDPEAAFIVFKEAERVNKIINLVTWETVFKRTNISTEWRKNVLGMISTPMIDLINKAESKHLIYEKWSSADCILSSVVIDSKLIKSEVYDHLDVETCGNHARGSIFLNHDFIKNLTSNCKGFEEEMDIVCIKQKRKYKR</sequence>
<reference evidence="4" key="3">
    <citation type="submission" date="2020-05" db="UniProtKB">
        <authorList>
            <consortium name="EnsemblMetazoa"/>
        </authorList>
    </citation>
    <scope>IDENTIFICATION</scope>
    <source>
        <strain evidence="4">USDA</strain>
    </source>
</reference>
<evidence type="ECO:0000313" key="3">
    <source>
        <dbReference type="EMBL" id="EEB12927.1"/>
    </source>
</evidence>
<dbReference type="eggNOG" id="KOG2938">
    <property type="taxonomic scope" value="Eukaryota"/>
</dbReference>
<feature type="domain" description="Inosine/uridine-preferring nucleoside hydrolase" evidence="2">
    <location>
        <begin position="34"/>
        <end position="157"/>
    </location>
</feature>
<accession>E0VHP1</accession>
<dbReference type="VEuPathDB" id="VectorBase:PHUM213940"/>
<dbReference type="PANTHER" id="PTHR46190:SF1">
    <property type="entry name" value="SI:CH211-201H21.5"/>
    <property type="match status" value="1"/>
</dbReference>
<dbReference type="EnsemblMetazoa" id="PHUM213940-RA">
    <property type="protein sequence ID" value="PHUM213940-PA"/>
    <property type="gene ID" value="PHUM213940"/>
</dbReference>
<dbReference type="OrthoDB" id="432381at2759"/>
<evidence type="ECO:0000256" key="1">
    <source>
        <dbReference type="ARBA" id="ARBA00009176"/>
    </source>
</evidence>
<dbReference type="Proteomes" id="UP000009046">
    <property type="component" value="Unassembled WGS sequence"/>
</dbReference>
<proteinExistence type="inferred from homology"/>